<proteinExistence type="predicted"/>
<dbReference type="AlphaFoldDB" id="G0UPB4"/>
<protein>
    <submittedName>
        <fullName evidence="1">Uncharacterized protein</fullName>
    </submittedName>
</protein>
<sequence>MPHVCVWFVQHVVRALFLHKSRARSAEGTRARHDSAKVHNDNNINRARFSSIGDGVNTESSSRAMREWQEATDASLQCLGRVLLHLPSARHGSLTHEEENMQKRARQKVYCLLFEGILEGVFSTTCGERSSKSASTCNIPPAMATLLQVYNETDWRYPSVAIFVKCLHAWGLHEMLRRVFYHVYRRERGQQPTYNGKKSNDGSVLNNGAGCAAKPKRYSLSLYTCELVIESACRARDPSTAALAVDYMLSQLLHLRSAAEQQPHEDVRSCGDDNNTAAVVTEDLIGGRCIAEWTRLIHEEIVPRVDKVFCQTGIDTKRQWMDDISEAKVAVASAVQ</sequence>
<reference evidence="1" key="1">
    <citation type="journal article" date="2012" name="Proc. Natl. Acad. Sci. U.S.A.">
        <title>Antigenic diversity is generated by distinct evolutionary mechanisms in African trypanosome species.</title>
        <authorList>
            <person name="Jackson A.P."/>
            <person name="Berry A."/>
            <person name="Aslett M."/>
            <person name="Allison H.C."/>
            <person name="Burton P."/>
            <person name="Vavrova-Anderson J."/>
            <person name="Brown R."/>
            <person name="Browne H."/>
            <person name="Corton N."/>
            <person name="Hauser H."/>
            <person name="Gamble J."/>
            <person name="Gilderthorp R."/>
            <person name="Marcello L."/>
            <person name="McQuillan J."/>
            <person name="Otto T.D."/>
            <person name="Quail M.A."/>
            <person name="Sanders M.J."/>
            <person name="van Tonder A."/>
            <person name="Ginger M.L."/>
            <person name="Field M.C."/>
            <person name="Barry J.D."/>
            <person name="Hertz-Fowler C."/>
            <person name="Berriman M."/>
        </authorList>
    </citation>
    <scope>NUCLEOTIDE SEQUENCE</scope>
    <source>
        <strain evidence="1">IL3000</strain>
    </source>
</reference>
<accession>G0UPB4</accession>
<dbReference type="EMBL" id="HE575320">
    <property type="protein sequence ID" value="CCC91225.1"/>
    <property type="molecule type" value="Genomic_DNA"/>
</dbReference>
<organism evidence="1">
    <name type="scientific">Trypanosoma congolense (strain IL3000)</name>
    <dbReference type="NCBI Taxonomy" id="1068625"/>
    <lineage>
        <taxon>Eukaryota</taxon>
        <taxon>Discoba</taxon>
        <taxon>Euglenozoa</taxon>
        <taxon>Kinetoplastea</taxon>
        <taxon>Metakinetoplastina</taxon>
        <taxon>Trypanosomatida</taxon>
        <taxon>Trypanosomatidae</taxon>
        <taxon>Trypanosoma</taxon>
        <taxon>Nannomonas</taxon>
    </lineage>
</organism>
<dbReference type="VEuPathDB" id="TriTrypDB:TcIL3000_7_240"/>
<name>G0UPB4_TRYCI</name>
<evidence type="ECO:0000313" key="1">
    <source>
        <dbReference type="EMBL" id="CCC91225.1"/>
    </source>
</evidence>
<gene>
    <name evidence="1" type="ORF">TCIL3000_7_240</name>
</gene>